<feature type="transmembrane region" description="Helical" evidence="1">
    <location>
        <begin position="7"/>
        <end position="27"/>
    </location>
</feature>
<keyword evidence="1" id="KW-1133">Transmembrane helix</keyword>
<gene>
    <name evidence="2" type="ORF">FN976_27790</name>
</gene>
<keyword evidence="1" id="KW-0472">Membrane</keyword>
<evidence type="ECO:0000313" key="3">
    <source>
        <dbReference type="Proteomes" id="UP000318199"/>
    </source>
</evidence>
<name>A0A562ZEM8_9BURK</name>
<keyword evidence="3" id="KW-1185">Reference proteome</keyword>
<dbReference type="AlphaFoldDB" id="A0A562ZEM8"/>
<keyword evidence="1" id="KW-0812">Transmembrane</keyword>
<dbReference type="RefSeq" id="WP_145897183.1">
    <property type="nucleotide sequence ID" value="NZ_VOBQ01000030.1"/>
</dbReference>
<organism evidence="2 3">
    <name type="scientific">Caenimonas sedimenti</name>
    <dbReference type="NCBI Taxonomy" id="2596921"/>
    <lineage>
        <taxon>Bacteria</taxon>
        <taxon>Pseudomonadati</taxon>
        <taxon>Pseudomonadota</taxon>
        <taxon>Betaproteobacteria</taxon>
        <taxon>Burkholderiales</taxon>
        <taxon>Comamonadaceae</taxon>
        <taxon>Caenimonas</taxon>
    </lineage>
</organism>
<accession>A0A562ZEM8</accession>
<dbReference type="OrthoDB" id="8911274at2"/>
<proteinExistence type="predicted"/>
<protein>
    <submittedName>
        <fullName evidence="2">Uncharacterized protein</fullName>
    </submittedName>
</protein>
<evidence type="ECO:0000256" key="1">
    <source>
        <dbReference type="SAM" id="Phobius"/>
    </source>
</evidence>
<comment type="caution">
    <text evidence="2">The sequence shown here is derived from an EMBL/GenBank/DDBJ whole genome shotgun (WGS) entry which is preliminary data.</text>
</comment>
<reference evidence="2 3" key="1">
    <citation type="submission" date="2019-07" db="EMBL/GenBank/DDBJ databases">
        <title>Caenimonas sedimenti sp. nov., isolated from activated sludge.</title>
        <authorList>
            <person name="Xu J."/>
        </authorList>
    </citation>
    <scope>NUCLEOTIDE SEQUENCE [LARGE SCALE GENOMIC DNA]</scope>
    <source>
        <strain evidence="2 3">HX-9-20</strain>
    </source>
</reference>
<sequence>MLDSIPTYVYPFVVAILAFLAGRVLGGPMREDPESLPRILLWSIAGACVLLGFYFLWLSRSA</sequence>
<dbReference type="Proteomes" id="UP000318199">
    <property type="component" value="Unassembled WGS sequence"/>
</dbReference>
<feature type="transmembrane region" description="Helical" evidence="1">
    <location>
        <begin position="39"/>
        <end position="58"/>
    </location>
</feature>
<dbReference type="EMBL" id="VOBQ01000030">
    <property type="protein sequence ID" value="TWO64908.1"/>
    <property type="molecule type" value="Genomic_DNA"/>
</dbReference>
<evidence type="ECO:0000313" key="2">
    <source>
        <dbReference type="EMBL" id="TWO64908.1"/>
    </source>
</evidence>